<evidence type="ECO:0000313" key="3">
    <source>
        <dbReference type="Proteomes" id="UP000237271"/>
    </source>
</evidence>
<dbReference type="EMBL" id="NCKW01003502">
    <property type="protein sequence ID" value="POM76212.1"/>
    <property type="molecule type" value="Genomic_DNA"/>
</dbReference>
<dbReference type="Proteomes" id="UP000237271">
    <property type="component" value="Unassembled WGS sequence"/>
</dbReference>
<evidence type="ECO:0000313" key="2">
    <source>
        <dbReference type="EMBL" id="POM76212.1"/>
    </source>
</evidence>
<comment type="caution">
    <text evidence="2">The sequence shown here is derived from an EMBL/GenBank/DDBJ whole genome shotgun (WGS) entry which is preliminary data.</text>
</comment>
<name>A0A2P4YEF9_9STRA</name>
<dbReference type="PANTHER" id="PTHR46599:SF3">
    <property type="entry name" value="PIGGYBAC TRANSPOSABLE ELEMENT-DERIVED PROTEIN 4"/>
    <property type="match status" value="1"/>
</dbReference>
<dbReference type="Pfam" id="PF13843">
    <property type="entry name" value="DDE_Tnp_1_7"/>
    <property type="match status" value="1"/>
</dbReference>
<feature type="domain" description="PiggyBac transposable element-derived protein" evidence="1">
    <location>
        <begin position="217"/>
        <end position="394"/>
    </location>
</feature>
<dbReference type="OrthoDB" id="123873at2759"/>
<proteinExistence type="predicted"/>
<keyword evidence="3" id="KW-1185">Reference proteome</keyword>
<sequence>MPYPDNVANCGRIVNLNVGNENLVKGMFFLPTTSLSRTPQAIHRQHFFMSCTLVNLRHSLLPKRRGCRTKKVYHPVGTAYIIGQQDLLNCANSKNIEIDFPSELQDAESCEEYDLMTVHSTNLEEVDAIQDMRFNPTASNNAPADLYQNASEYQHIFEHSASASFVPYILLFFWYQVVHETNRYAAIYDITVGKPFTLNELMQVLEPVDLIGGNTTSLDGIISFNRFKLLRQCLSFNASPSTLHKDAAARILSLPNLLKTTGDNFIVVERGVALDEVNVSYRSRQGRHMIVFNAMKPTGKYHLPLYEICCSSTGISLDYKLHCYRIVVEDQLNGVIGTDEAQALGGDLIKVSKIRQLLLEVARSIFGINRVVNTDNYYSSVQILQALRLKGCMAEV</sequence>
<reference evidence="2 3" key="1">
    <citation type="journal article" date="2017" name="Genome Biol. Evol.">
        <title>Phytophthora megakarya and P. palmivora, closely related causal agents of cacao black pod rot, underwent increases in genome sizes and gene numbers by different mechanisms.</title>
        <authorList>
            <person name="Ali S.S."/>
            <person name="Shao J."/>
            <person name="Lary D.J."/>
            <person name="Kronmiller B."/>
            <person name="Shen D."/>
            <person name="Strem M.D."/>
            <person name="Amoako-Attah I."/>
            <person name="Akrofi A.Y."/>
            <person name="Begoude B.A."/>
            <person name="Ten Hoopen G.M."/>
            <person name="Coulibaly K."/>
            <person name="Kebe B.I."/>
            <person name="Melnick R.L."/>
            <person name="Guiltinan M.J."/>
            <person name="Tyler B.M."/>
            <person name="Meinhardt L.W."/>
            <person name="Bailey B.A."/>
        </authorList>
    </citation>
    <scope>NUCLEOTIDE SEQUENCE [LARGE SCALE GENOMIC DNA]</scope>
    <source>
        <strain evidence="3">sbr112.9</strain>
    </source>
</reference>
<dbReference type="AlphaFoldDB" id="A0A2P4YEF9"/>
<protein>
    <submittedName>
        <fullName evidence="2">Transposase</fullName>
    </submittedName>
</protein>
<organism evidence="2 3">
    <name type="scientific">Phytophthora palmivora</name>
    <dbReference type="NCBI Taxonomy" id="4796"/>
    <lineage>
        <taxon>Eukaryota</taxon>
        <taxon>Sar</taxon>
        <taxon>Stramenopiles</taxon>
        <taxon>Oomycota</taxon>
        <taxon>Peronosporomycetes</taxon>
        <taxon>Peronosporales</taxon>
        <taxon>Peronosporaceae</taxon>
        <taxon>Phytophthora</taxon>
    </lineage>
</organism>
<dbReference type="InterPro" id="IPR029526">
    <property type="entry name" value="PGBD"/>
</dbReference>
<accession>A0A2P4YEF9</accession>
<gene>
    <name evidence="2" type="ORF">PHPALM_6579</name>
</gene>
<dbReference type="PANTHER" id="PTHR46599">
    <property type="entry name" value="PIGGYBAC TRANSPOSABLE ELEMENT-DERIVED PROTEIN 4"/>
    <property type="match status" value="1"/>
</dbReference>
<evidence type="ECO:0000259" key="1">
    <source>
        <dbReference type="Pfam" id="PF13843"/>
    </source>
</evidence>